<accession>A0ABC8RH80</accession>
<evidence type="ECO:0000313" key="4">
    <source>
        <dbReference type="Proteomes" id="UP001642360"/>
    </source>
</evidence>
<dbReference type="PANTHER" id="PTHR22870:SF408">
    <property type="entry name" value="OS09G0560450 PROTEIN"/>
    <property type="match status" value="1"/>
</dbReference>
<evidence type="ECO:0000256" key="1">
    <source>
        <dbReference type="ARBA" id="ARBA00022737"/>
    </source>
</evidence>
<dbReference type="Pfam" id="PF00415">
    <property type="entry name" value="RCC1"/>
    <property type="match status" value="1"/>
</dbReference>
<gene>
    <name evidence="3" type="ORF">ILEXP_LOCUS11470</name>
</gene>
<dbReference type="Proteomes" id="UP001642360">
    <property type="component" value="Unassembled WGS sequence"/>
</dbReference>
<comment type="caution">
    <text evidence="3">The sequence shown here is derived from an EMBL/GenBank/DDBJ whole genome shotgun (WGS) entry which is preliminary data.</text>
</comment>
<keyword evidence="4" id="KW-1185">Reference proteome</keyword>
<dbReference type="InterPro" id="IPR051210">
    <property type="entry name" value="Ub_ligase/GEF_domain"/>
</dbReference>
<feature type="repeat" description="RCC1" evidence="2">
    <location>
        <begin position="89"/>
        <end position="146"/>
    </location>
</feature>
<name>A0ABC8RH80_9AQUA</name>
<reference evidence="3 4" key="1">
    <citation type="submission" date="2024-02" db="EMBL/GenBank/DDBJ databases">
        <authorList>
            <person name="Vignale AGUSTIN F."/>
            <person name="Sosa J E."/>
            <person name="Modenutti C."/>
        </authorList>
    </citation>
    <scope>NUCLEOTIDE SEQUENCE [LARGE SCALE GENOMIC DNA]</scope>
</reference>
<organism evidence="3 4">
    <name type="scientific">Ilex paraguariensis</name>
    <name type="common">yerba mate</name>
    <dbReference type="NCBI Taxonomy" id="185542"/>
    <lineage>
        <taxon>Eukaryota</taxon>
        <taxon>Viridiplantae</taxon>
        <taxon>Streptophyta</taxon>
        <taxon>Embryophyta</taxon>
        <taxon>Tracheophyta</taxon>
        <taxon>Spermatophyta</taxon>
        <taxon>Magnoliopsida</taxon>
        <taxon>eudicotyledons</taxon>
        <taxon>Gunneridae</taxon>
        <taxon>Pentapetalae</taxon>
        <taxon>asterids</taxon>
        <taxon>campanulids</taxon>
        <taxon>Aquifoliales</taxon>
        <taxon>Aquifoliaceae</taxon>
        <taxon>Ilex</taxon>
    </lineage>
</organism>
<dbReference type="PANTHER" id="PTHR22870">
    <property type="entry name" value="REGULATOR OF CHROMOSOME CONDENSATION"/>
    <property type="match status" value="1"/>
</dbReference>
<dbReference type="InterPro" id="IPR000408">
    <property type="entry name" value="Reg_chr_condens"/>
</dbReference>
<keyword evidence="1" id="KW-0677">Repeat</keyword>
<dbReference type="AlphaFoldDB" id="A0ABC8RH80"/>
<evidence type="ECO:0000256" key="2">
    <source>
        <dbReference type="PROSITE-ProRule" id="PRU00235"/>
    </source>
</evidence>
<proteinExistence type="predicted"/>
<protein>
    <submittedName>
        <fullName evidence="3">Uncharacterized protein</fullName>
    </submittedName>
</protein>
<dbReference type="InterPro" id="IPR009091">
    <property type="entry name" value="RCC1/BLIP-II"/>
</dbReference>
<dbReference type="EMBL" id="CAUOFW020001334">
    <property type="protein sequence ID" value="CAK9143747.1"/>
    <property type="molecule type" value="Genomic_DNA"/>
</dbReference>
<dbReference type="Gene3D" id="2.130.10.30">
    <property type="entry name" value="Regulator of chromosome condensation 1/beta-lactamase-inhibitor protein II"/>
    <property type="match status" value="1"/>
</dbReference>
<dbReference type="SUPFAM" id="SSF50985">
    <property type="entry name" value="RCC1/BLIP-II"/>
    <property type="match status" value="1"/>
</dbReference>
<dbReference type="PROSITE" id="PS50012">
    <property type="entry name" value="RCC1_3"/>
    <property type="match status" value="1"/>
</dbReference>
<sequence length="171" mass="18495">MASREQERGKGEEEEFEICGVATVRVRSGNIIGEEDEDEDEGVEIFLNQLEKMKTKTKWVGGLIKEVVQGRLFDPSFRKCRGNSSLSPSELYTWGRDEGDGRLGLGPSRGPNEVGGLGVPSKVKALPVPVAAVSCGGFFTMALTKEGQLWSWGGKIIMSSGTSTLLLFLAP</sequence>
<evidence type="ECO:0000313" key="3">
    <source>
        <dbReference type="EMBL" id="CAK9143747.1"/>
    </source>
</evidence>